<evidence type="ECO:0000256" key="1">
    <source>
        <dbReference type="ARBA" id="ARBA00004141"/>
    </source>
</evidence>
<evidence type="ECO:0000256" key="8">
    <source>
        <dbReference type="ARBA" id="ARBA00023157"/>
    </source>
</evidence>
<keyword evidence="6" id="KW-0560">Oxidoreductase</keyword>
<keyword evidence="4" id="KW-0874">Quinone</keyword>
<feature type="domain" description="Vitamin K epoxide reductase" evidence="11">
    <location>
        <begin position="11"/>
        <end position="153"/>
    </location>
</feature>
<comment type="similarity">
    <text evidence="2">Belongs to the VKOR family.</text>
</comment>
<gene>
    <name evidence="12" type="ORF">QUG98_00630</name>
</gene>
<evidence type="ECO:0000259" key="11">
    <source>
        <dbReference type="SMART" id="SM00756"/>
    </source>
</evidence>
<dbReference type="Proteomes" id="UP001235720">
    <property type="component" value="Unassembled WGS sequence"/>
</dbReference>
<evidence type="ECO:0000256" key="2">
    <source>
        <dbReference type="ARBA" id="ARBA00006214"/>
    </source>
</evidence>
<keyword evidence="13" id="KW-1185">Reference proteome</keyword>
<feature type="transmembrane region" description="Helical" evidence="10">
    <location>
        <begin position="170"/>
        <end position="193"/>
    </location>
</feature>
<keyword evidence="8" id="KW-1015">Disulfide bond</keyword>
<organism evidence="12 13">
    <name type="scientific">Curtobacterium subtropicum</name>
    <dbReference type="NCBI Taxonomy" id="3055138"/>
    <lineage>
        <taxon>Bacteria</taxon>
        <taxon>Bacillati</taxon>
        <taxon>Actinomycetota</taxon>
        <taxon>Actinomycetes</taxon>
        <taxon>Micrococcales</taxon>
        <taxon>Microbacteriaceae</taxon>
        <taxon>Curtobacterium</taxon>
    </lineage>
</organism>
<dbReference type="Gene3D" id="1.20.1440.130">
    <property type="entry name" value="VKOR domain"/>
    <property type="match status" value="1"/>
</dbReference>
<dbReference type="InterPro" id="IPR041714">
    <property type="entry name" value="VKOR_Actinobacteria"/>
</dbReference>
<evidence type="ECO:0000256" key="7">
    <source>
        <dbReference type="ARBA" id="ARBA00023136"/>
    </source>
</evidence>
<keyword evidence="3 10" id="KW-0812">Transmembrane</keyword>
<evidence type="ECO:0000256" key="9">
    <source>
        <dbReference type="ARBA" id="ARBA00023284"/>
    </source>
</evidence>
<evidence type="ECO:0000313" key="13">
    <source>
        <dbReference type="Proteomes" id="UP001235720"/>
    </source>
</evidence>
<dbReference type="InterPro" id="IPR038354">
    <property type="entry name" value="VKOR_sf"/>
</dbReference>
<evidence type="ECO:0000256" key="4">
    <source>
        <dbReference type="ARBA" id="ARBA00022719"/>
    </source>
</evidence>
<sequence>MSTSATTPRRPVAMAVFLIVTGAVGLFAAFNLVLDEFAKYENPSKALSCDVSPFVNCSQVMTSWQGSLFGFPNPLLGVMGFVAPIAVGVMLLAGMRNGHRWFWVLFNAGVFLAWVFVTWLFTQTVWVIGYLCPWCLLVWSVTIPMFWIFTTWNAAQGRFGAGLQRLGRTLLPYSWAFVLANYAVIVVCILIVFPRVLSTLPF</sequence>
<feature type="transmembrane region" description="Helical" evidence="10">
    <location>
        <begin position="101"/>
        <end position="121"/>
    </location>
</feature>
<keyword evidence="5 10" id="KW-1133">Transmembrane helix</keyword>
<dbReference type="SMART" id="SM00756">
    <property type="entry name" value="VKc"/>
    <property type="match status" value="1"/>
</dbReference>
<name>A0ABT7TBJ8_9MICO</name>
<feature type="transmembrane region" description="Helical" evidence="10">
    <location>
        <begin position="75"/>
        <end position="94"/>
    </location>
</feature>
<evidence type="ECO:0000256" key="10">
    <source>
        <dbReference type="SAM" id="Phobius"/>
    </source>
</evidence>
<comment type="subcellular location">
    <subcellularLocation>
        <location evidence="1">Membrane</location>
        <topology evidence="1">Multi-pass membrane protein</topology>
    </subcellularLocation>
</comment>
<evidence type="ECO:0000256" key="6">
    <source>
        <dbReference type="ARBA" id="ARBA00023002"/>
    </source>
</evidence>
<evidence type="ECO:0000313" key="12">
    <source>
        <dbReference type="EMBL" id="MDM7886947.1"/>
    </source>
</evidence>
<feature type="transmembrane region" description="Helical" evidence="10">
    <location>
        <begin position="12"/>
        <end position="34"/>
    </location>
</feature>
<reference evidence="12 13" key="1">
    <citation type="submission" date="2023-06" db="EMBL/GenBank/DDBJ databases">
        <authorList>
            <person name="Feng G."/>
            <person name="Li J."/>
            <person name="Zhu H."/>
        </authorList>
    </citation>
    <scope>NUCLEOTIDE SEQUENCE [LARGE SCALE GENOMIC DNA]</scope>
    <source>
        <strain evidence="12 13">RHCJP20</strain>
    </source>
</reference>
<dbReference type="RefSeq" id="WP_289468728.1">
    <property type="nucleotide sequence ID" value="NZ_JAUCMM010000001.1"/>
</dbReference>
<dbReference type="InterPro" id="IPR012932">
    <property type="entry name" value="VKOR"/>
</dbReference>
<dbReference type="EMBL" id="JAUCMM010000001">
    <property type="protein sequence ID" value="MDM7886947.1"/>
    <property type="molecule type" value="Genomic_DNA"/>
</dbReference>
<accession>A0ABT7TBJ8</accession>
<keyword evidence="7 10" id="KW-0472">Membrane</keyword>
<dbReference type="Pfam" id="PF07884">
    <property type="entry name" value="VKOR"/>
    <property type="match status" value="1"/>
</dbReference>
<protein>
    <submittedName>
        <fullName evidence="12">Vitamin K epoxide reductase family protein</fullName>
    </submittedName>
</protein>
<dbReference type="CDD" id="cd12922">
    <property type="entry name" value="VKOR_5"/>
    <property type="match status" value="1"/>
</dbReference>
<feature type="transmembrane region" description="Helical" evidence="10">
    <location>
        <begin position="127"/>
        <end position="149"/>
    </location>
</feature>
<proteinExistence type="inferred from homology"/>
<evidence type="ECO:0000256" key="5">
    <source>
        <dbReference type="ARBA" id="ARBA00022989"/>
    </source>
</evidence>
<keyword evidence="9" id="KW-0676">Redox-active center</keyword>
<evidence type="ECO:0000256" key="3">
    <source>
        <dbReference type="ARBA" id="ARBA00022692"/>
    </source>
</evidence>
<comment type="caution">
    <text evidence="12">The sequence shown here is derived from an EMBL/GenBank/DDBJ whole genome shotgun (WGS) entry which is preliminary data.</text>
</comment>